<dbReference type="EMBL" id="JACBZO010000001">
    <property type="protein sequence ID" value="NYI40308.1"/>
    <property type="molecule type" value="Genomic_DNA"/>
</dbReference>
<keyword evidence="1 6" id="KW-0597">Phosphoprotein</keyword>
<evidence type="ECO:0000256" key="6">
    <source>
        <dbReference type="PROSITE-ProRule" id="PRU00169"/>
    </source>
</evidence>
<dbReference type="Pfam" id="PF00486">
    <property type="entry name" value="Trans_reg_C"/>
    <property type="match status" value="1"/>
</dbReference>
<dbReference type="GO" id="GO:0006355">
    <property type="term" value="P:regulation of DNA-templated transcription"/>
    <property type="evidence" value="ECO:0007669"/>
    <property type="project" value="InterPro"/>
</dbReference>
<dbReference type="PANTHER" id="PTHR48111:SF4">
    <property type="entry name" value="DNA-BINDING DUAL TRANSCRIPTIONAL REGULATOR OMPR"/>
    <property type="match status" value="1"/>
</dbReference>
<keyword evidence="4 7" id="KW-0238">DNA-binding</keyword>
<dbReference type="FunFam" id="3.40.50.2300:FF:000001">
    <property type="entry name" value="DNA-binding response regulator PhoB"/>
    <property type="match status" value="1"/>
</dbReference>
<keyword evidence="5" id="KW-0804">Transcription</keyword>
<dbReference type="Gene3D" id="6.10.250.690">
    <property type="match status" value="1"/>
</dbReference>
<evidence type="ECO:0000259" key="8">
    <source>
        <dbReference type="PROSITE" id="PS50110"/>
    </source>
</evidence>
<dbReference type="SMART" id="SM00448">
    <property type="entry name" value="REC"/>
    <property type="match status" value="1"/>
</dbReference>
<evidence type="ECO:0000256" key="3">
    <source>
        <dbReference type="ARBA" id="ARBA00023015"/>
    </source>
</evidence>
<dbReference type="PANTHER" id="PTHR48111">
    <property type="entry name" value="REGULATOR OF RPOS"/>
    <property type="match status" value="1"/>
</dbReference>
<dbReference type="GO" id="GO:0000156">
    <property type="term" value="F:phosphorelay response regulator activity"/>
    <property type="evidence" value="ECO:0007669"/>
    <property type="project" value="TreeGrafter"/>
</dbReference>
<dbReference type="InterPro" id="IPR011006">
    <property type="entry name" value="CheY-like_superfamily"/>
</dbReference>
<evidence type="ECO:0000256" key="1">
    <source>
        <dbReference type="ARBA" id="ARBA00022553"/>
    </source>
</evidence>
<dbReference type="Gene3D" id="1.10.10.10">
    <property type="entry name" value="Winged helix-like DNA-binding domain superfamily/Winged helix DNA-binding domain"/>
    <property type="match status" value="1"/>
</dbReference>
<proteinExistence type="predicted"/>
<feature type="DNA-binding region" description="OmpR/PhoB-type" evidence="7">
    <location>
        <begin position="137"/>
        <end position="236"/>
    </location>
</feature>
<feature type="modified residue" description="4-aspartylphosphate" evidence="6">
    <location>
        <position position="59"/>
    </location>
</feature>
<dbReference type="OrthoDB" id="3197131at2"/>
<dbReference type="SUPFAM" id="SSF52172">
    <property type="entry name" value="CheY-like"/>
    <property type="match status" value="1"/>
</dbReference>
<keyword evidence="3" id="KW-0805">Transcription regulation</keyword>
<dbReference type="PROSITE" id="PS51755">
    <property type="entry name" value="OMPR_PHOB"/>
    <property type="match status" value="1"/>
</dbReference>
<dbReference type="InterPro" id="IPR016032">
    <property type="entry name" value="Sig_transdc_resp-reg_C-effctor"/>
</dbReference>
<dbReference type="Pfam" id="PF00072">
    <property type="entry name" value="Response_reg"/>
    <property type="match status" value="1"/>
</dbReference>
<comment type="caution">
    <text evidence="10">The sequence shown here is derived from an EMBL/GenBank/DDBJ whole genome shotgun (WGS) entry which is preliminary data.</text>
</comment>
<dbReference type="CDD" id="cd00383">
    <property type="entry name" value="trans_reg_C"/>
    <property type="match status" value="1"/>
</dbReference>
<feature type="domain" description="Response regulatory" evidence="8">
    <location>
        <begin position="10"/>
        <end position="123"/>
    </location>
</feature>
<dbReference type="GO" id="GO:0000976">
    <property type="term" value="F:transcription cis-regulatory region binding"/>
    <property type="evidence" value="ECO:0007669"/>
    <property type="project" value="TreeGrafter"/>
</dbReference>
<dbReference type="SUPFAM" id="SSF46894">
    <property type="entry name" value="C-terminal effector domain of the bipartite response regulators"/>
    <property type="match status" value="1"/>
</dbReference>
<gene>
    <name evidence="10" type="ORF">BKA03_000427</name>
</gene>
<keyword evidence="2" id="KW-0902">Two-component regulatory system</keyword>
<dbReference type="GO" id="GO:0032993">
    <property type="term" value="C:protein-DNA complex"/>
    <property type="evidence" value="ECO:0007669"/>
    <property type="project" value="TreeGrafter"/>
</dbReference>
<evidence type="ECO:0000256" key="4">
    <source>
        <dbReference type="ARBA" id="ARBA00023125"/>
    </source>
</evidence>
<evidence type="ECO:0000256" key="5">
    <source>
        <dbReference type="ARBA" id="ARBA00023163"/>
    </source>
</evidence>
<evidence type="ECO:0000313" key="10">
    <source>
        <dbReference type="EMBL" id="NYI40308.1"/>
    </source>
</evidence>
<dbReference type="InterPro" id="IPR039420">
    <property type="entry name" value="WalR-like"/>
</dbReference>
<evidence type="ECO:0000259" key="9">
    <source>
        <dbReference type="PROSITE" id="PS51755"/>
    </source>
</evidence>
<evidence type="ECO:0000313" key="11">
    <source>
        <dbReference type="Proteomes" id="UP000547973"/>
    </source>
</evidence>
<accession>A0A7Y9Z965</accession>
<dbReference type="InterPro" id="IPR001867">
    <property type="entry name" value="OmpR/PhoB-type_DNA-bd"/>
</dbReference>
<dbReference type="AlphaFoldDB" id="A0A7Y9Z965"/>
<dbReference type="InterPro" id="IPR001789">
    <property type="entry name" value="Sig_transdc_resp-reg_receiver"/>
</dbReference>
<dbReference type="SMART" id="SM00862">
    <property type="entry name" value="Trans_reg_C"/>
    <property type="match status" value="1"/>
</dbReference>
<dbReference type="InterPro" id="IPR036388">
    <property type="entry name" value="WH-like_DNA-bd_sf"/>
</dbReference>
<dbReference type="RefSeq" id="WP_062074715.1">
    <property type="nucleotide sequence ID" value="NZ_BBRC01000004.1"/>
</dbReference>
<dbReference type="Gene3D" id="3.40.50.2300">
    <property type="match status" value="1"/>
</dbReference>
<reference evidence="10 11" key="1">
    <citation type="submission" date="2020-07" db="EMBL/GenBank/DDBJ databases">
        <title>Sequencing the genomes of 1000 actinobacteria strains.</title>
        <authorList>
            <person name="Klenk H.-P."/>
        </authorList>
    </citation>
    <scope>NUCLEOTIDE SEQUENCE [LARGE SCALE GENOMIC DNA]</scope>
    <source>
        <strain evidence="10 11">DSM 19970</strain>
    </source>
</reference>
<dbReference type="Proteomes" id="UP000547973">
    <property type="component" value="Unassembled WGS sequence"/>
</dbReference>
<dbReference type="CDD" id="cd17574">
    <property type="entry name" value="REC_OmpR"/>
    <property type="match status" value="1"/>
</dbReference>
<organism evidence="10 11">
    <name type="scientific">Demequina lutea</name>
    <dbReference type="NCBI Taxonomy" id="431489"/>
    <lineage>
        <taxon>Bacteria</taxon>
        <taxon>Bacillati</taxon>
        <taxon>Actinomycetota</taxon>
        <taxon>Actinomycetes</taxon>
        <taxon>Micrococcales</taxon>
        <taxon>Demequinaceae</taxon>
        <taxon>Demequina</taxon>
    </lineage>
</organism>
<sequence>MSSPSNQAPRALVVDDERELALLIADYLVRDGFVTQTVFDGPSAIAAAREDPPDLVVLDLGLPGLDGVEVCRQIRSFSDCYIMMVTARSDEIDTILGLEVGADDYVTKPFSPRELAARARAMLRRPREGSEPSGPQGGVAKFGGLMIDLVAREASVNGAPVGLTKTEFDILAALASRPRQVFTRRTLIAAVWGEGWFGDEHIVDVHILHIRRKLGDDATTQRYVRTYPAVGYRMGEG</sequence>
<dbReference type="PROSITE" id="PS50110">
    <property type="entry name" value="RESPONSE_REGULATORY"/>
    <property type="match status" value="1"/>
</dbReference>
<name>A0A7Y9Z965_9MICO</name>
<dbReference type="GO" id="GO:0005829">
    <property type="term" value="C:cytosol"/>
    <property type="evidence" value="ECO:0007669"/>
    <property type="project" value="TreeGrafter"/>
</dbReference>
<protein>
    <submittedName>
        <fullName evidence="10">DNA-binding response OmpR family regulator</fullName>
    </submittedName>
</protein>
<evidence type="ECO:0000256" key="7">
    <source>
        <dbReference type="PROSITE-ProRule" id="PRU01091"/>
    </source>
</evidence>
<keyword evidence="11" id="KW-1185">Reference proteome</keyword>
<evidence type="ECO:0000256" key="2">
    <source>
        <dbReference type="ARBA" id="ARBA00023012"/>
    </source>
</evidence>
<feature type="domain" description="OmpR/PhoB-type" evidence="9">
    <location>
        <begin position="137"/>
        <end position="236"/>
    </location>
</feature>